<keyword evidence="1" id="KW-1133">Transmembrane helix</keyword>
<dbReference type="AlphaFoldDB" id="A0A7G9L864"/>
<evidence type="ECO:0000313" key="2">
    <source>
        <dbReference type="EMBL" id="QNM84813.1"/>
    </source>
</evidence>
<reference evidence="2 3" key="1">
    <citation type="submission" date="2020-08" db="EMBL/GenBank/DDBJ databases">
        <title>Polaribacter sp. L12M9 isolated from gut of the Korean scallop.</title>
        <authorList>
            <person name="Jeong Y.S."/>
        </authorList>
    </citation>
    <scope>NUCLEOTIDE SEQUENCE [LARGE SCALE GENOMIC DNA]</scope>
    <source>
        <strain evidence="2 3">L12M9</strain>
    </source>
</reference>
<evidence type="ECO:0000256" key="1">
    <source>
        <dbReference type="SAM" id="Phobius"/>
    </source>
</evidence>
<sequence length="453" mass="51114">MENKNIDRLFQEQLKNLEATPDKKVWNNIESKLAKKKRRVIPFWWFSSGVAALLILGLFLFPFSNKDNSIENNNIIITETPKNKTEIDKSITNTIDTLLLNKKDVLVAEENVDIKPKKKIKIKSDDSLKVVKNNTNKTEDKKELVSTKNAMKKIFLADNSTNETINSKENKSETLNKESKEELNFIQKSDEFLTEKNETDKTDFNEFINKKDSINIKQLIKKQWTVAPVFAVLNSNSFSNTSPIDENLANSTEGKNTYSYGVQVAYKINNKWTIQSGVHLQEMSYANNKIAVVSSNPSSTSSAAFNNGESFSFKGNTAESFDFATSSLTNTVSSNGSLTQNYGYIEIPVEIKYNFSNNKKLETQLVAGFSSLFLNKNNINLNTNSFSKTGKANNLNSINFSGNLGFDVNYLFNENWSLNVNPMFKAQLNTFSNNSNGFSPFNIGVYTGIKYTF</sequence>
<dbReference type="RefSeq" id="WP_187481735.1">
    <property type="nucleotide sequence ID" value="NZ_CP060695.1"/>
</dbReference>
<feature type="transmembrane region" description="Helical" evidence="1">
    <location>
        <begin position="43"/>
        <end position="63"/>
    </location>
</feature>
<organism evidence="2 3">
    <name type="scientific">Polaribacter pectinis</name>
    <dbReference type="NCBI Taxonomy" id="2738844"/>
    <lineage>
        <taxon>Bacteria</taxon>
        <taxon>Pseudomonadati</taxon>
        <taxon>Bacteroidota</taxon>
        <taxon>Flavobacteriia</taxon>
        <taxon>Flavobacteriales</taxon>
        <taxon>Flavobacteriaceae</taxon>
    </lineage>
</organism>
<name>A0A7G9L864_9FLAO</name>
<proteinExistence type="predicted"/>
<dbReference type="KEGG" id="ppec:H9W90_11490"/>
<evidence type="ECO:0008006" key="4">
    <source>
        <dbReference type="Google" id="ProtNLM"/>
    </source>
</evidence>
<dbReference type="EMBL" id="CP060695">
    <property type="protein sequence ID" value="QNM84813.1"/>
    <property type="molecule type" value="Genomic_DNA"/>
</dbReference>
<evidence type="ECO:0000313" key="3">
    <source>
        <dbReference type="Proteomes" id="UP000515808"/>
    </source>
</evidence>
<protein>
    <recommendedName>
        <fullName evidence="4">Outer membrane protein beta-barrel domain-containing protein</fullName>
    </recommendedName>
</protein>
<keyword evidence="1" id="KW-0812">Transmembrane</keyword>
<accession>A0A7G9L864</accession>
<keyword evidence="3" id="KW-1185">Reference proteome</keyword>
<gene>
    <name evidence="2" type="ORF">H9W90_11490</name>
</gene>
<keyword evidence="1" id="KW-0472">Membrane</keyword>
<dbReference type="Proteomes" id="UP000515808">
    <property type="component" value="Chromosome"/>
</dbReference>